<evidence type="ECO:0000313" key="2">
    <source>
        <dbReference type="EMBL" id="KAL0957320.1"/>
    </source>
</evidence>
<feature type="region of interest" description="Disordered" evidence="1">
    <location>
        <begin position="98"/>
        <end position="137"/>
    </location>
</feature>
<evidence type="ECO:0000256" key="1">
    <source>
        <dbReference type="SAM" id="MobiDB-lite"/>
    </source>
</evidence>
<sequence length="137" mass="15052">MAEASSDWFHGFLIITSIHIRTSRVSCSVHSLGILDYHLEGQQTTKPGITHPLPTIDSPQQVHPRFQRLESPLLSNYSGSNGHNFSGEYYSRFVTTETTARAAKPTRRPANTSLPSAHGTNTPAPPPQTQPSVPSYK</sequence>
<reference evidence="3" key="1">
    <citation type="submission" date="2024-06" db="EMBL/GenBank/DDBJ databases">
        <title>Multi-omics analyses provide insights into the biosynthesis of the anticancer antibiotic pleurotin in Hohenbuehelia grisea.</title>
        <authorList>
            <person name="Weaver J.A."/>
            <person name="Alberti F."/>
        </authorList>
    </citation>
    <scope>NUCLEOTIDE SEQUENCE [LARGE SCALE GENOMIC DNA]</scope>
    <source>
        <strain evidence="3">T-177</strain>
    </source>
</reference>
<keyword evidence="3" id="KW-1185">Reference proteome</keyword>
<gene>
    <name evidence="2" type="ORF">HGRIS_001128</name>
</gene>
<protein>
    <submittedName>
        <fullName evidence="2">Uncharacterized protein</fullName>
    </submittedName>
</protein>
<accession>A0ABR3JNC1</accession>
<feature type="compositionally biased region" description="Low complexity" evidence="1">
    <location>
        <begin position="98"/>
        <end position="112"/>
    </location>
</feature>
<dbReference type="EMBL" id="JASNQZ010000005">
    <property type="protein sequence ID" value="KAL0957320.1"/>
    <property type="molecule type" value="Genomic_DNA"/>
</dbReference>
<name>A0ABR3JNC1_9AGAR</name>
<organism evidence="2 3">
    <name type="scientific">Hohenbuehelia grisea</name>
    <dbReference type="NCBI Taxonomy" id="104357"/>
    <lineage>
        <taxon>Eukaryota</taxon>
        <taxon>Fungi</taxon>
        <taxon>Dikarya</taxon>
        <taxon>Basidiomycota</taxon>
        <taxon>Agaricomycotina</taxon>
        <taxon>Agaricomycetes</taxon>
        <taxon>Agaricomycetidae</taxon>
        <taxon>Agaricales</taxon>
        <taxon>Pleurotineae</taxon>
        <taxon>Pleurotaceae</taxon>
        <taxon>Hohenbuehelia</taxon>
    </lineage>
</organism>
<proteinExistence type="predicted"/>
<dbReference type="Proteomes" id="UP001556367">
    <property type="component" value="Unassembled WGS sequence"/>
</dbReference>
<evidence type="ECO:0000313" key="3">
    <source>
        <dbReference type="Proteomes" id="UP001556367"/>
    </source>
</evidence>
<comment type="caution">
    <text evidence="2">The sequence shown here is derived from an EMBL/GenBank/DDBJ whole genome shotgun (WGS) entry which is preliminary data.</text>
</comment>